<evidence type="ECO:0008006" key="3">
    <source>
        <dbReference type="Google" id="ProtNLM"/>
    </source>
</evidence>
<keyword evidence="2" id="KW-1185">Reference proteome</keyword>
<name>A0ABV8PX33_9BACT</name>
<dbReference type="Proteomes" id="UP001595906">
    <property type="component" value="Unassembled WGS sequence"/>
</dbReference>
<accession>A0ABV8PX33</accession>
<dbReference type="EMBL" id="JBHSDC010000003">
    <property type="protein sequence ID" value="MFC4231221.1"/>
    <property type="molecule type" value="Genomic_DNA"/>
</dbReference>
<reference evidence="2" key="1">
    <citation type="journal article" date="2019" name="Int. J. Syst. Evol. Microbiol.">
        <title>The Global Catalogue of Microorganisms (GCM) 10K type strain sequencing project: providing services to taxonomists for standard genome sequencing and annotation.</title>
        <authorList>
            <consortium name="The Broad Institute Genomics Platform"/>
            <consortium name="The Broad Institute Genome Sequencing Center for Infectious Disease"/>
            <person name="Wu L."/>
            <person name="Ma J."/>
        </authorList>
    </citation>
    <scope>NUCLEOTIDE SEQUENCE [LARGE SCALE GENOMIC DNA]</scope>
    <source>
        <strain evidence="2">CECT 8010</strain>
    </source>
</reference>
<dbReference type="RefSeq" id="WP_379012608.1">
    <property type="nucleotide sequence ID" value="NZ_JBHSDC010000003.1"/>
</dbReference>
<sequence>MSRIFLLLLILSTYSCNTTNHNYAYSIKFAFGGFNDKKIDENMTLHPYYLYKGNIIELALNRKQNTTIEVTLNSQNKEFEKITSNKITFDTIGVQIIDFSNDRFIQLDSFKNNFKIIKTGRYKDSPIGLKLNLNSNDKKDNFSDYKLEDTIINNEKLKFIVNKIKGAIGNDSILTTEYFVQKEGFKSIFNLSSKSVNRKMAFYGFDSRLIEQNLKVSIRIEGIRDLSKYEEDICEHIYSALKK</sequence>
<gene>
    <name evidence="1" type="ORF">ACFOW1_04925</name>
</gene>
<organism evidence="1 2">
    <name type="scientific">Parasediminibacterium paludis</name>
    <dbReference type="NCBI Taxonomy" id="908966"/>
    <lineage>
        <taxon>Bacteria</taxon>
        <taxon>Pseudomonadati</taxon>
        <taxon>Bacteroidota</taxon>
        <taxon>Chitinophagia</taxon>
        <taxon>Chitinophagales</taxon>
        <taxon>Chitinophagaceae</taxon>
        <taxon>Parasediminibacterium</taxon>
    </lineage>
</organism>
<protein>
    <recommendedName>
        <fullName evidence="3">Lipoprotein</fullName>
    </recommendedName>
</protein>
<evidence type="ECO:0000313" key="2">
    <source>
        <dbReference type="Proteomes" id="UP001595906"/>
    </source>
</evidence>
<proteinExistence type="predicted"/>
<evidence type="ECO:0000313" key="1">
    <source>
        <dbReference type="EMBL" id="MFC4231221.1"/>
    </source>
</evidence>
<comment type="caution">
    <text evidence="1">The sequence shown here is derived from an EMBL/GenBank/DDBJ whole genome shotgun (WGS) entry which is preliminary data.</text>
</comment>
<dbReference type="PROSITE" id="PS51257">
    <property type="entry name" value="PROKAR_LIPOPROTEIN"/>
    <property type="match status" value="1"/>
</dbReference>